<dbReference type="SUPFAM" id="SSF51905">
    <property type="entry name" value="FAD/NAD(P)-binding domain"/>
    <property type="match status" value="1"/>
</dbReference>
<dbReference type="Proteomes" id="UP001194469">
    <property type="component" value="Unassembled WGS sequence"/>
</dbReference>
<accession>A0ABS0J301</accession>
<dbReference type="InterPro" id="IPR004792">
    <property type="entry name" value="BaiN-like"/>
</dbReference>
<sequence>MTRTDTDVLILGAGASGLFCAMTAAARGRRVTLVDHARATGRKVRIAGGGKCNFTNLEMHARHYVGGNPHFPKSALARFSPWDMVSLVSENAIAWEEREHGQLFCLRSADDVADLLEQRCRASGCRFLLGQRVEGVEHDGDAFAVTMAPAQAAAADGNADTQGGMPGNADDGTPDVPGKTTRLRA</sequence>
<protein>
    <submittedName>
        <fullName evidence="3">FAD-dependent oxidoreductase</fullName>
    </submittedName>
</protein>
<evidence type="ECO:0000259" key="2">
    <source>
        <dbReference type="Pfam" id="PF03486"/>
    </source>
</evidence>
<evidence type="ECO:0000256" key="1">
    <source>
        <dbReference type="SAM" id="MobiDB-lite"/>
    </source>
</evidence>
<feature type="non-terminal residue" evidence="3">
    <location>
        <position position="185"/>
    </location>
</feature>
<evidence type="ECO:0000313" key="4">
    <source>
        <dbReference type="Proteomes" id="UP001194469"/>
    </source>
</evidence>
<feature type="domain" description="RsdA/BaiN/AoA(So)-like Rossmann fold-like" evidence="2">
    <location>
        <begin position="7"/>
        <end position="153"/>
    </location>
</feature>
<comment type="caution">
    <text evidence="3">The sequence shown here is derived from an EMBL/GenBank/DDBJ whole genome shotgun (WGS) entry which is preliminary data.</text>
</comment>
<reference evidence="3 4" key="1">
    <citation type="submission" date="2019-08" db="EMBL/GenBank/DDBJ databases">
        <authorList>
            <person name="Luo N."/>
        </authorList>
    </citation>
    <scope>NUCLEOTIDE SEQUENCE [LARGE SCALE GENOMIC DNA]</scope>
    <source>
        <strain evidence="3 4">NCIMB 9442</strain>
    </source>
</reference>
<dbReference type="Pfam" id="PF03486">
    <property type="entry name" value="HI0933_like"/>
    <property type="match status" value="1"/>
</dbReference>
<dbReference type="PANTHER" id="PTHR42887:SF2">
    <property type="entry name" value="OS12G0638800 PROTEIN"/>
    <property type="match status" value="1"/>
</dbReference>
<keyword evidence="4" id="KW-1185">Reference proteome</keyword>
<name>A0ABS0J301_9BACT</name>
<gene>
    <name evidence="3" type="ORF">FVW20_05940</name>
</gene>
<dbReference type="InterPro" id="IPR057661">
    <property type="entry name" value="RsdA/BaiN/AoA(So)_Rossmann"/>
</dbReference>
<proteinExistence type="predicted"/>
<dbReference type="PANTHER" id="PTHR42887">
    <property type="entry name" value="OS12G0638800 PROTEIN"/>
    <property type="match status" value="1"/>
</dbReference>
<dbReference type="RefSeq" id="WP_196608706.1">
    <property type="nucleotide sequence ID" value="NZ_VRYY01000133.1"/>
</dbReference>
<feature type="region of interest" description="Disordered" evidence="1">
    <location>
        <begin position="154"/>
        <end position="185"/>
    </location>
</feature>
<organism evidence="3 4">
    <name type="scientific">Nitratidesulfovibrio oxamicus</name>
    <dbReference type="NCBI Taxonomy" id="32016"/>
    <lineage>
        <taxon>Bacteria</taxon>
        <taxon>Pseudomonadati</taxon>
        <taxon>Thermodesulfobacteriota</taxon>
        <taxon>Desulfovibrionia</taxon>
        <taxon>Desulfovibrionales</taxon>
        <taxon>Desulfovibrionaceae</taxon>
        <taxon>Nitratidesulfovibrio</taxon>
    </lineage>
</organism>
<dbReference type="Gene3D" id="3.50.50.60">
    <property type="entry name" value="FAD/NAD(P)-binding domain"/>
    <property type="match status" value="1"/>
</dbReference>
<evidence type="ECO:0000313" key="3">
    <source>
        <dbReference type="EMBL" id="MBG3876575.1"/>
    </source>
</evidence>
<dbReference type="InterPro" id="IPR036188">
    <property type="entry name" value="FAD/NAD-bd_sf"/>
</dbReference>
<dbReference type="EMBL" id="VRYY01000133">
    <property type="protein sequence ID" value="MBG3876575.1"/>
    <property type="molecule type" value="Genomic_DNA"/>
</dbReference>